<comment type="caution">
    <text evidence="1">The sequence shown here is derived from an EMBL/GenBank/DDBJ whole genome shotgun (WGS) entry which is preliminary data.</text>
</comment>
<gene>
    <name evidence="1" type="ORF">KJ970_07685</name>
</gene>
<dbReference type="PANTHER" id="PTHR30528">
    <property type="entry name" value="CYTOPLASMIC PROTEIN"/>
    <property type="match status" value="1"/>
</dbReference>
<dbReference type="Pfam" id="PF06224">
    <property type="entry name" value="AlkZ-like"/>
    <property type="match status" value="1"/>
</dbReference>
<accession>A0A948RVM0</accession>
<organism evidence="1 2">
    <name type="scientific">Eiseniibacteriota bacterium</name>
    <dbReference type="NCBI Taxonomy" id="2212470"/>
    <lineage>
        <taxon>Bacteria</taxon>
        <taxon>Candidatus Eiseniibacteriota</taxon>
    </lineage>
</organism>
<sequence>MKSFTIPLSLARRMALDAQGLYGDSKHPKGKEGIARTIEHLGYIQIDTISVIERAHHHTLWTRKSDYHFEMLHELQAADRRIFEYWGHAASYLPMSDYRFYKPRMRRFEQPKSAWAAQCIKEHGHLMQGILKRIRAEGPLSSKDFKPPADTKRGDWWSWKPAKVALELLFWKGDLMISERRHFQRLYDLTERVLPESIDTRIPDDDELGDFLVHRALSAHGVAREREIRDHIRGAEKGIISKSLARSVDAGDVVPVTFEGDPQNQYFALPKMIKRAQRIKQRDPRLFLLSPFDNFIIQRERLQSLFSFDYTLECYVPAAKRKYGYFVLPILWGEEFIGRIDPVADRKAKKLTIRKMILEADRGKIGDFFPCLAKTLVDFSRFNHCDEILIENIRPAGLKRRLMKLIKGYQ</sequence>
<dbReference type="InterPro" id="IPR009351">
    <property type="entry name" value="AlkZ-like"/>
</dbReference>
<dbReference type="PANTHER" id="PTHR30528:SF0">
    <property type="entry name" value="CYTOPLASMIC PROTEIN"/>
    <property type="match status" value="1"/>
</dbReference>
<keyword evidence="1" id="KW-0238">DNA-binding</keyword>
<dbReference type="EMBL" id="JAHJDP010000037">
    <property type="protein sequence ID" value="MBU2690796.1"/>
    <property type="molecule type" value="Genomic_DNA"/>
</dbReference>
<reference evidence="1" key="1">
    <citation type="submission" date="2021-05" db="EMBL/GenBank/DDBJ databases">
        <title>Energy efficiency and biological interactions define the core microbiome of deep oligotrophic groundwater.</title>
        <authorList>
            <person name="Mehrshad M."/>
            <person name="Lopez-Fernandez M."/>
            <person name="Bell E."/>
            <person name="Bernier-Latmani R."/>
            <person name="Bertilsson S."/>
            <person name="Dopson M."/>
        </authorList>
    </citation>
    <scope>NUCLEOTIDE SEQUENCE</scope>
    <source>
        <strain evidence="1">Modern_marine.mb.64</strain>
    </source>
</reference>
<protein>
    <submittedName>
        <fullName evidence="1">Winged helix DNA-binding domain-containing protein</fullName>
    </submittedName>
</protein>
<proteinExistence type="predicted"/>
<dbReference type="AlphaFoldDB" id="A0A948RVM0"/>
<dbReference type="GO" id="GO:0003677">
    <property type="term" value="F:DNA binding"/>
    <property type="evidence" value="ECO:0007669"/>
    <property type="project" value="UniProtKB-KW"/>
</dbReference>
<evidence type="ECO:0000313" key="2">
    <source>
        <dbReference type="Proteomes" id="UP000777784"/>
    </source>
</evidence>
<evidence type="ECO:0000313" key="1">
    <source>
        <dbReference type="EMBL" id="MBU2690796.1"/>
    </source>
</evidence>
<name>A0A948RVM0_UNCEI</name>
<dbReference type="Proteomes" id="UP000777784">
    <property type="component" value="Unassembled WGS sequence"/>
</dbReference>